<sequence length="736" mass="85664">MASLFIEEENYVRMSLLLTGISPQVARTFFDREFAPTCLEASLKKEYSKLSDLKKKHRINQSHWNIMFPKFSGINFSDVPDSKIFDITLMITLLRNLTTITHPHGGFDSLPTAMETTPGANLARIKYYRNYLAHLNDGKVESTTFNTAWDTISGVTIERLGGQHMKEVCDLLKTRTLDQTNTEIMIDIKRSNDKMEELKKLFANLKRSNNELQGNHAEMKKEVKRLKNARDDTVPWNIRERIDDTLKNWNENDDKMFINTRAAQTEKTCILRNTALKMAEENNDVLLVTDPGEIVKFYNPYKKTLFVDDLCGNFSVNQSDIKSWEPVMENIKQILEKKQAKIIAACRLQVYQDEKFESLSVFKSCACNLLSENVCLLKTEKQSIAEIYLKTKASEITDYYNLYDCFPRLCKLYHDNPILNVKNFFHNPFSVYEAEIDKLLKKGHHTKYCALALCVLFNNKLKEEMLTEEVGDETRTIIENTCEACRLDRGTSRLVLQDELDSLKDTFIKKENNIYKILHDKIFDFLTFFYEQKIIPCLIRNADSCLIKERFSVEKSDCLGQFISVIPQKYHQMYIEKLIDDWSKGKVQDVFSNINMKKPLFREQFLLHLKTLDISYQRQLAHIRNKRDYDDDNEYDYDGYDDGIYCFDDDDWGHHEDQDGHNDNGDDDDDEDDNDDADDDVLSNCCVIGDICLVLWCCYHGVDINKGTCYNGESPLMKTCKRGHTEIDVVRQRSKL</sequence>
<reference evidence="5 6" key="1">
    <citation type="submission" date="2020-06" db="EMBL/GenBank/DDBJ databases">
        <authorList>
            <person name="Li R."/>
            <person name="Bekaert M."/>
        </authorList>
    </citation>
    <scope>NUCLEOTIDE SEQUENCE [LARGE SCALE GENOMIC DNA]</scope>
    <source>
        <strain evidence="6">wild</strain>
    </source>
</reference>
<dbReference type="InterPro" id="IPR041249">
    <property type="entry name" value="HEPN_DZIP3"/>
</dbReference>
<dbReference type="AlphaFoldDB" id="A0A6J8DYH5"/>
<feature type="domain" description="Novel STAND NTPase 3" evidence="4">
    <location>
        <begin position="267"/>
        <end position="388"/>
    </location>
</feature>
<evidence type="ECO:0000259" key="3">
    <source>
        <dbReference type="Pfam" id="PF18738"/>
    </source>
</evidence>
<evidence type="ECO:0000256" key="1">
    <source>
        <dbReference type="SAM" id="Coils"/>
    </source>
</evidence>
<organism evidence="5 6">
    <name type="scientific">Mytilus coruscus</name>
    <name type="common">Sea mussel</name>
    <dbReference type="NCBI Taxonomy" id="42192"/>
    <lineage>
        <taxon>Eukaryota</taxon>
        <taxon>Metazoa</taxon>
        <taxon>Spiralia</taxon>
        <taxon>Lophotrochozoa</taxon>
        <taxon>Mollusca</taxon>
        <taxon>Bivalvia</taxon>
        <taxon>Autobranchia</taxon>
        <taxon>Pteriomorphia</taxon>
        <taxon>Mytilida</taxon>
        <taxon>Mytiloidea</taxon>
        <taxon>Mytilidae</taxon>
        <taxon>Mytilinae</taxon>
        <taxon>Mytilus</taxon>
    </lineage>
</organism>
<name>A0A6J8DYH5_MYTCO</name>
<dbReference type="Proteomes" id="UP000507470">
    <property type="component" value="Unassembled WGS sequence"/>
</dbReference>
<proteinExistence type="predicted"/>
<feature type="compositionally biased region" description="Acidic residues" evidence="2">
    <location>
        <begin position="665"/>
        <end position="676"/>
    </location>
</feature>
<evidence type="ECO:0000259" key="4">
    <source>
        <dbReference type="Pfam" id="PF20720"/>
    </source>
</evidence>
<dbReference type="EMBL" id="CACVKT020007915">
    <property type="protein sequence ID" value="CAC5411860.1"/>
    <property type="molecule type" value="Genomic_DNA"/>
</dbReference>
<dbReference type="InterPro" id="IPR049050">
    <property type="entry name" value="nSTAND3"/>
</dbReference>
<evidence type="ECO:0000256" key="2">
    <source>
        <dbReference type="SAM" id="MobiDB-lite"/>
    </source>
</evidence>
<feature type="region of interest" description="Disordered" evidence="2">
    <location>
        <begin position="656"/>
        <end position="676"/>
    </location>
</feature>
<dbReference type="Pfam" id="PF18738">
    <property type="entry name" value="HEPN_DZIP3"/>
    <property type="match status" value="1"/>
</dbReference>
<accession>A0A6J8DYH5</accession>
<evidence type="ECO:0000313" key="6">
    <source>
        <dbReference type="Proteomes" id="UP000507470"/>
    </source>
</evidence>
<dbReference type="Pfam" id="PF20720">
    <property type="entry name" value="nSTAND3"/>
    <property type="match status" value="1"/>
</dbReference>
<evidence type="ECO:0000313" key="5">
    <source>
        <dbReference type="EMBL" id="CAC5411860.1"/>
    </source>
</evidence>
<feature type="coiled-coil region" evidence="1">
    <location>
        <begin position="188"/>
        <end position="229"/>
    </location>
</feature>
<keyword evidence="6" id="KW-1185">Reference proteome</keyword>
<dbReference type="OrthoDB" id="6083162at2759"/>
<protein>
    <submittedName>
        <fullName evidence="5">Uncharacterized protein</fullName>
    </submittedName>
</protein>
<feature type="domain" description="DZIP3-like HEPN" evidence="3">
    <location>
        <begin position="37"/>
        <end position="181"/>
    </location>
</feature>
<keyword evidence="1" id="KW-0175">Coiled coil</keyword>
<gene>
    <name evidence="5" type="ORF">MCOR_44901</name>
</gene>